<dbReference type="OrthoDB" id="9802328at2"/>
<dbReference type="InterPro" id="IPR050596">
    <property type="entry name" value="AspAT/PAT-like"/>
</dbReference>
<evidence type="ECO:0000256" key="2">
    <source>
        <dbReference type="ARBA" id="ARBA00007441"/>
    </source>
</evidence>
<evidence type="ECO:0000256" key="3">
    <source>
        <dbReference type="ARBA" id="ARBA00022576"/>
    </source>
</evidence>
<dbReference type="SUPFAM" id="SSF53383">
    <property type="entry name" value="PLP-dependent transferases"/>
    <property type="match status" value="1"/>
</dbReference>
<protein>
    <submittedName>
        <fullName evidence="7">Pyridoxal phosphate-dependent aminotransferase</fullName>
    </submittedName>
</protein>
<evidence type="ECO:0000256" key="1">
    <source>
        <dbReference type="ARBA" id="ARBA00001933"/>
    </source>
</evidence>
<proteinExistence type="inferred from homology"/>
<evidence type="ECO:0000256" key="4">
    <source>
        <dbReference type="ARBA" id="ARBA00022679"/>
    </source>
</evidence>
<dbReference type="InterPro" id="IPR004839">
    <property type="entry name" value="Aminotransferase_I/II_large"/>
</dbReference>
<organism evidence="7 8">
    <name type="scientific">Chryseobacterium lacus</name>
    <dbReference type="NCBI Taxonomy" id="2058346"/>
    <lineage>
        <taxon>Bacteria</taxon>
        <taxon>Pseudomonadati</taxon>
        <taxon>Bacteroidota</taxon>
        <taxon>Flavobacteriia</taxon>
        <taxon>Flavobacteriales</taxon>
        <taxon>Weeksellaceae</taxon>
        <taxon>Chryseobacterium group</taxon>
        <taxon>Chryseobacterium</taxon>
    </lineage>
</organism>
<comment type="cofactor">
    <cofactor evidence="1">
        <name>pyridoxal 5'-phosphate</name>
        <dbReference type="ChEBI" id="CHEBI:597326"/>
    </cofactor>
</comment>
<dbReference type="AlphaFoldDB" id="A0A368MYJ2"/>
<evidence type="ECO:0000256" key="5">
    <source>
        <dbReference type="ARBA" id="ARBA00022898"/>
    </source>
</evidence>
<comment type="caution">
    <text evidence="7">The sequence shown here is derived from an EMBL/GenBank/DDBJ whole genome shotgun (WGS) entry which is preliminary data.</text>
</comment>
<dbReference type="RefSeq" id="WP_114303509.1">
    <property type="nucleotide sequence ID" value="NZ_QPIE01000004.1"/>
</dbReference>
<sequence>MPQISKRAENMPASPVRKLVPFATQAKQRGMKVYHLNIGQPDIKTPETAMEAIRNIDLTVLEYALSEGNIEYRNALVTYYHSLGFTDLTPNNFIVTNGGSEALNFAISTLCDDGDEVIIPEPYYANYNGFANTFRVNVVAVPSTIDTGFALPSIEEFEKKITPRTKAIIICNPGNPTGYLYSLEELKKLAEIALKHDIVIISDEVYREYVYDGHQQISMLEFTELKDHCIIIDSESKRYSMCGARIGCMITRSQKIHDAAMLFAQARLSPVLLGQIAATAAHENDQEYIRNVREEYTHRRNVLVDLLNGIPGVICPKPKGAFYCVAELPVDDTEKFAQWLLEVYSNNNETIMVAPAGGFYSDPELGKKQVRIAYVLKEEDLRRSVELLKDALEKYRISFNL</sequence>
<evidence type="ECO:0000259" key="6">
    <source>
        <dbReference type="Pfam" id="PF00155"/>
    </source>
</evidence>
<dbReference type="InterPro" id="IPR015422">
    <property type="entry name" value="PyrdxlP-dep_Trfase_small"/>
</dbReference>
<feature type="domain" description="Aminotransferase class I/classII large" evidence="6">
    <location>
        <begin position="33"/>
        <end position="386"/>
    </location>
</feature>
<dbReference type="Pfam" id="PF00155">
    <property type="entry name" value="Aminotran_1_2"/>
    <property type="match status" value="1"/>
</dbReference>
<reference evidence="7 8" key="1">
    <citation type="submission" date="2018-07" db="EMBL/GenBank/DDBJ databases">
        <title>Chryseobacterium lacus sp. nov., isolated from lake water.</title>
        <authorList>
            <person name="Li C.-M."/>
        </authorList>
    </citation>
    <scope>NUCLEOTIDE SEQUENCE [LARGE SCALE GENOMIC DNA]</scope>
    <source>
        <strain evidence="7 8">YLOS41</strain>
    </source>
</reference>
<evidence type="ECO:0000313" key="7">
    <source>
        <dbReference type="EMBL" id="RCU42923.1"/>
    </source>
</evidence>
<keyword evidence="4 7" id="KW-0808">Transferase</keyword>
<dbReference type="GO" id="GO:0030170">
    <property type="term" value="F:pyridoxal phosphate binding"/>
    <property type="evidence" value="ECO:0007669"/>
    <property type="project" value="InterPro"/>
</dbReference>
<name>A0A368MYJ2_9FLAO</name>
<dbReference type="InterPro" id="IPR015424">
    <property type="entry name" value="PyrdxlP-dep_Trfase"/>
</dbReference>
<dbReference type="Gene3D" id="3.40.640.10">
    <property type="entry name" value="Type I PLP-dependent aspartate aminotransferase-like (Major domain)"/>
    <property type="match status" value="1"/>
</dbReference>
<dbReference type="EMBL" id="QPIE01000004">
    <property type="protein sequence ID" value="RCU42923.1"/>
    <property type="molecule type" value="Genomic_DNA"/>
</dbReference>
<dbReference type="CDD" id="cd00609">
    <property type="entry name" value="AAT_like"/>
    <property type="match status" value="1"/>
</dbReference>
<keyword evidence="5" id="KW-0663">Pyridoxal phosphate</keyword>
<dbReference type="GO" id="GO:0008483">
    <property type="term" value="F:transaminase activity"/>
    <property type="evidence" value="ECO:0007669"/>
    <property type="project" value="UniProtKB-KW"/>
</dbReference>
<keyword evidence="3 7" id="KW-0032">Aminotransferase</keyword>
<dbReference type="GO" id="GO:0006520">
    <property type="term" value="P:amino acid metabolic process"/>
    <property type="evidence" value="ECO:0007669"/>
    <property type="project" value="InterPro"/>
</dbReference>
<accession>A0A368MYJ2</accession>
<dbReference type="Gene3D" id="3.90.1150.10">
    <property type="entry name" value="Aspartate Aminotransferase, domain 1"/>
    <property type="match status" value="1"/>
</dbReference>
<dbReference type="PANTHER" id="PTHR46383:SF1">
    <property type="entry name" value="ASPARTATE AMINOTRANSFERASE"/>
    <property type="match status" value="1"/>
</dbReference>
<dbReference type="InterPro" id="IPR015421">
    <property type="entry name" value="PyrdxlP-dep_Trfase_major"/>
</dbReference>
<gene>
    <name evidence="7" type="ORF">DQ356_05650</name>
</gene>
<evidence type="ECO:0000313" key="8">
    <source>
        <dbReference type="Proteomes" id="UP000252172"/>
    </source>
</evidence>
<comment type="similarity">
    <text evidence="2">Belongs to the class-I pyridoxal-phosphate-dependent aminotransferase family.</text>
</comment>
<dbReference type="PANTHER" id="PTHR46383">
    <property type="entry name" value="ASPARTATE AMINOTRANSFERASE"/>
    <property type="match status" value="1"/>
</dbReference>
<dbReference type="NCBIfam" id="NF005744">
    <property type="entry name" value="PRK07568.1"/>
    <property type="match status" value="1"/>
</dbReference>
<keyword evidence="8" id="KW-1185">Reference proteome</keyword>
<dbReference type="Proteomes" id="UP000252172">
    <property type="component" value="Unassembled WGS sequence"/>
</dbReference>